<feature type="compositionally biased region" description="Basic and acidic residues" evidence="1">
    <location>
        <begin position="49"/>
        <end position="71"/>
    </location>
</feature>
<feature type="domain" description="T6SS Phospholipase effector Tle1-like catalytic" evidence="2">
    <location>
        <begin position="12"/>
        <end position="150"/>
    </location>
</feature>
<reference evidence="4" key="1">
    <citation type="journal article" date="2016" name="Genome Biol. Evol.">
        <title>Comparative 'omics' of the Fusarium fujikuroi species complex highlights differences in genetic potential and metabolite synthesis.</title>
        <authorList>
            <person name="Niehaus E.-M."/>
            <person name="Muensterkoetter M."/>
            <person name="Proctor R.H."/>
            <person name="Brown D.W."/>
            <person name="Sharon A."/>
            <person name="Idan Y."/>
            <person name="Oren-Young L."/>
            <person name="Sieber C.M."/>
            <person name="Novak O."/>
            <person name="Pencik A."/>
            <person name="Tarkowska D."/>
            <person name="Hromadova K."/>
            <person name="Freeman S."/>
            <person name="Maymon M."/>
            <person name="Elazar M."/>
            <person name="Youssef S.A."/>
            <person name="El-Shabrawy E.S.M."/>
            <person name="Shalaby A.B.A."/>
            <person name="Houterman P."/>
            <person name="Brock N.L."/>
            <person name="Burkhardt I."/>
            <person name="Tsavkelova E.A."/>
            <person name="Dickschat J.S."/>
            <person name="Galuszka P."/>
            <person name="Gueldener U."/>
            <person name="Tudzynski B."/>
        </authorList>
    </citation>
    <scope>NUCLEOTIDE SEQUENCE [LARGE SCALE GENOMIC DNA]</scope>
    <source>
        <strain evidence="4">MRC7560</strain>
    </source>
</reference>
<evidence type="ECO:0000259" key="2">
    <source>
        <dbReference type="Pfam" id="PF09994"/>
    </source>
</evidence>
<dbReference type="AlphaFoldDB" id="A0A1L7UID8"/>
<gene>
    <name evidence="3" type="ORF">FMAN_14408</name>
</gene>
<keyword evidence="4" id="KW-1185">Reference proteome</keyword>
<dbReference type="Pfam" id="PF09994">
    <property type="entry name" value="T6SS_Tle1-like_cat"/>
    <property type="match status" value="1"/>
</dbReference>
<protein>
    <recommendedName>
        <fullName evidence="2">T6SS Phospholipase effector Tle1-like catalytic domain-containing protein</fullName>
    </recommendedName>
</protein>
<dbReference type="EMBL" id="FCQH01000020">
    <property type="protein sequence ID" value="CVL07517.1"/>
    <property type="molecule type" value="Genomic_DNA"/>
</dbReference>
<dbReference type="RefSeq" id="XP_041690512.1">
    <property type="nucleotide sequence ID" value="XM_041825097.1"/>
</dbReference>
<feature type="region of interest" description="Disordered" evidence="1">
    <location>
        <begin position="46"/>
        <end position="71"/>
    </location>
</feature>
<evidence type="ECO:0000313" key="4">
    <source>
        <dbReference type="Proteomes" id="UP000184255"/>
    </source>
</evidence>
<dbReference type="InterPro" id="IPR018712">
    <property type="entry name" value="Tle1-like_cat"/>
</dbReference>
<dbReference type="PANTHER" id="PTHR33840">
    <property type="match status" value="1"/>
</dbReference>
<organism evidence="3 4">
    <name type="scientific">Fusarium mangiferae</name>
    <name type="common">Mango malformation disease fungus</name>
    <dbReference type="NCBI Taxonomy" id="192010"/>
    <lineage>
        <taxon>Eukaryota</taxon>
        <taxon>Fungi</taxon>
        <taxon>Dikarya</taxon>
        <taxon>Ascomycota</taxon>
        <taxon>Pezizomycotina</taxon>
        <taxon>Sordariomycetes</taxon>
        <taxon>Hypocreomycetidae</taxon>
        <taxon>Hypocreales</taxon>
        <taxon>Nectriaceae</taxon>
        <taxon>Fusarium</taxon>
        <taxon>Fusarium fujikuroi species complex</taxon>
    </lineage>
</organism>
<comment type="caution">
    <text evidence="3">The sequence shown here is derived from an EMBL/GenBank/DDBJ whole genome shotgun (WGS) entry which is preliminary data.</text>
</comment>
<dbReference type="Proteomes" id="UP000184255">
    <property type="component" value="Unassembled WGS sequence"/>
</dbReference>
<sequence>MVELSAPAPVDVTGTAHHIRHAVAVDEHRVKFKPALLAQDIKTVTKKARTPDTDNSRVKAATKDPKKEGTEKEDIREVWFPGLDRLAYRYTLFSGSHGDVGRGWPAIPTGLKVWRRWKYIFGGTKVDNLDEPFQDDDLQMSDMALEWMIRKVEIVGKQHPGCQVNWWHTLDAFKAENVEDRVIKGFMHDTLSLGYGSSFLKVFMLNHIHMSFAISLGRRP</sequence>
<dbReference type="GeneID" id="65093655"/>
<evidence type="ECO:0000256" key="1">
    <source>
        <dbReference type="SAM" id="MobiDB-lite"/>
    </source>
</evidence>
<proteinExistence type="predicted"/>
<dbReference type="PANTHER" id="PTHR33840:SF2">
    <property type="entry name" value="TLE1 PHOSPHOLIPASE DOMAIN-CONTAINING PROTEIN"/>
    <property type="match status" value="1"/>
</dbReference>
<evidence type="ECO:0000313" key="3">
    <source>
        <dbReference type="EMBL" id="CVL07517.1"/>
    </source>
</evidence>
<dbReference type="VEuPathDB" id="FungiDB:FMAN_14408"/>
<accession>A0A1L7UID8</accession>
<name>A0A1L7UID8_FUSMA</name>